<dbReference type="PANTHER" id="PTHR46406">
    <property type="entry name" value="NITRIC OXIDE-ASSOCIATED PROTEIN 1"/>
    <property type="match status" value="1"/>
</dbReference>
<dbReference type="Proteomes" id="UP000639338">
    <property type="component" value="Unassembled WGS sequence"/>
</dbReference>
<evidence type="ECO:0000313" key="4">
    <source>
        <dbReference type="Proteomes" id="UP000639338"/>
    </source>
</evidence>
<comment type="caution">
    <text evidence="3">The sequence shown here is derived from an EMBL/GenBank/DDBJ whole genome shotgun (WGS) entry which is preliminary data.</text>
</comment>
<dbReference type="InterPro" id="IPR052807">
    <property type="entry name" value="Mito_transl_resp_regulator"/>
</dbReference>
<reference evidence="3 4" key="1">
    <citation type="submission" date="2020-08" db="EMBL/GenBank/DDBJ databases">
        <title>Aphidius gifuensis genome sequencing and assembly.</title>
        <authorList>
            <person name="Du Z."/>
        </authorList>
    </citation>
    <scope>NUCLEOTIDE SEQUENCE [LARGE SCALE GENOMIC DNA]</scope>
    <source>
        <strain evidence="3">YNYX2018</strain>
        <tissue evidence="3">Adults</tissue>
    </source>
</reference>
<name>A0A834XX10_APHGI</name>
<keyword evidence="4" id="KW-1185">Reference proteome</keyword>
<evidence type="ECO:0000259" key="2">
    <source>
        <dbReference type="Pfam" id="PF01926"/>
    </source>
</evidence>
<dbReference type="CDD" id="cd01855">
    <property type="entry name" value="YqeH"/>
    <property type="match status" value="1"/>
</dbReference>
<dbReference type="InterPro" id="IPR006073">
    <property type="entry name" value="GTP-bd"/>
</dbReference>
<dbReference type="AlphaFoldDB" id="A0A834XX10"/>
<protein>
    <recommendedName>
        <fullName evidence="2">G domain-containing protein</fullName>
    </recommendedName>
</protein>
<dbReference type="InterPro" id="IPR027417">
    <property type="entry name" value="P-loop_NTPase"/>
</dbReference>
<dbReference type="Pfam" id="PF01926">
    <property type="entry name" value="MMR_HSR1"/>
    <property type="match status" value="1"/>
</dbReference>
<feature type="compositionally biased region" description="Low complexity" evidence="1">
    <location>
        <begin position="130"/>
        <end position="139"/>
    </location>
</feature>
<feature type="domain" description="G" evidence="2">
    <location>
        <begin position="450"/>
        <end position="502"/>
    </location>
</feature>
<dbReference type="SUPFAM" id="SSF52540">
    <property type="entry name" value="P-loop containing nucleoside triphosphate hydrolases"/>
    <property type="match status" value="1"/>
</dbReference>
<feature type="region of interest" description="Disordered" evidence="1">
    <location>
        <begin position="122"/>
        <end position="141"/>
    </location>
</feature>
<evidence type="ECO:0000256" key="1">
    <source>
        <dbReference type="SAM" id="MobiDB-lite"/>
    </source>
</evidence>
<proteinExistence type="predicted"/>
<dbReference type="EMBL" id="JACMRX010000002">
    <property type="protein sequence ID" value="KAF7995070.1"/>
    <property type="molecule type" value="Genomic_DNA"/>
</dbReference>
<gene>
    <name evidence="3" type="ORF">HCN44_004542</name>
</gene>
<organism evidence="3 4">
    <name type="scientific">Aphidius gifuensis</name>
    <name type="common">Parasitoid wasp</name>
    <dbReference type="NCBI Taxonomy" id="684658"/>
    <lineage>
        <taxon>Eukaryota</taxon>
        <taxon>Metazoa</taxon>
        <taxon>Ecdysozoa</taxon>
        <taxon>Arthropoda</taxon>
        <taxon>Hexapoda</taxon>
        <taxon>Insecta</taxon>
        <taxon>Pterygota</taxon>
        <taxon>Neoptera</taxon>
        <taxon>Endopterygota</taxon>
        <taxon>Hymenoptera</taxon>
        <taxon>Apocrita</taxon>
        <taxon>Ichneumonoidea</taxon>
        <taxon>Braconidae</taxon>
        <taxon>Aphidiinae</taxon>
        <taxon>Aphidius</taxon>
    </lineage>
</organism>
<dbReference type="GO" id="GO:0005525">
    <property type="term" value="F:GTP binding"/>
    <property type="evidence" value="ECO:0007669"/>
    <property type="project" value="InterPro"/>
</dbReference>
<evidence type="ECO:0000313" key="3">
    <source>
        <dbReference type="EMBL" id="KAF7995070.1"/>
    </source>
</evidence>
<sequence>MLSLKKLSYGVTRHNLDYLFNYKTIHRINLRLSQREFRNARENLKIDETGNVKLNLDPEIEAVVDKLKYSDYIESKKLKYGYKINQKIEQEMKATAYKEKLNRHMNETVFSSALKYIISPDKQHEDDNNNKQLENNNINKNEDIIQTESPKNNSIIHMPYASTDSYKNTDDNKNKNTPNLDNTLYGNLNQDYKKLYDKYLEAKKLSNINNISTKQYENIENLESQILKMEINRPNDDLSKVPKDWMTDYEQYNEDYSDISWEKNYGTQNINIPVSKIPCGGCGALLHCQDSAIPGYLPSELFIDVSENELKSIICQRCHFMKHYNATLEVKVSPDVYPEILSKIELQKKKAAVILMIDLTDFPCSIWPNLPTIIGKNTNIFVVGNKIDLLPRDGPRFLENVENSLLKALENAGIRKFNIKNISLVSAKSGYGIERLINKLYKIWEYKGDVYMIGCTNVGKSTLFNAFLRSDYCKIQAVDLIQRATTSPWPGTTLNLLKFPIMNPARWRLFQRVTRLKGESKDAQAEIEFNRRQVTSTGDITFATLQERIGQTFSPVSTLRGPSLQAHEIRMATGNKFGIDEDDDAFKFGKWCYDTPGVIHPDQIVHLLTTEELLLTLPRKIISPKSFIFQPGQTLFIGGLGRLDFIEGFEFIRITVFKSDSLPITICSTNDADMIYDKLLKTEAFVVPVNNPDRLKIWPKFESKDFTMTGITKHKSVSDIILSNAGWISITPDQGETITLRAWTPEGRGIYERTPALLPHSITLRGARRKSSPAYKRGPQVYNKT</sequence>
<dbReference type="PANTHER" id="PTHR46406:SF1">
    <property type="entry name" value="NITRIC OXIDE-ASSOCIATED PROTEIN 1"/>
    <property type="match status" value="1"/>
</dbReference>
<dbReference type="Gene3D" id="3.40.50.300">
    <property type="entry name" value="P-loop containing nucleotide triphosphate hydrolases"/>
    <property type="match status" value="1"/>
</dbReference>
<feature type="region of interest" description="Disordered" evidence="1">
    <location>
        <begin position="162"/>
        <end position="182"/>
    </location>
</feature>
<dbReference type="OrthoDB" id="1696305at2759"/>
<accession>A0A834XX10</accession>